<feature type="region of interest" description="Disordered" evidence="1">
    <location>
        <begin position="28"/>
        <end position="49"/>
    </location>
</feature>
<dbReference type="Proteomes" id="UP000092154">
    <property type="component" value="Unassembled WGS sequence"/>
</dbReference>
<reference evidence="2 3" key="1">
    <citation type="submission" date="2016-06" db="EMBL/GenBank/DDBJ databases">
        <title>Comparative genomics of the ectomycorrhizal sister species Rhizopogon vinicolor and Rhizopogon vesiculosus (Basidiomycota: Boletales) reveals a divergence of the mating type B locus.</title>
        <authorList>
            <consortium name="DOE Joint Genome Institute"/>
            <person name="Mujic A.B."/>
            <person name="Kuo A."/>
            <person name="Tritt A."/>
            <person name="Lipzen A."/>
            <person name="Chen C."/>
            <person name="Johnson J."/>
            <person name="Sharma A."/>
            <person name="Barry K."/>
            <person name="Grigoriev I.V."/>
            <person name="Spatafora J.W."/>
        </authorList>
    </citation>
    <scope>NUCLEOTIDE SEQUENCE [LARGE SCALE GENOMIC DNA]</scope>
    <source>
        <strain evidence="2 3">AM-OR11-026</strain>
    </source>
</reference>
<keyword evidence="3" id="KW-1185">Reference proteome</keyword>
<organism evidence="2 3">
    <name type="scientific">Rhizopogon vinicolor AM-OR11-026</name>
    <dbReference type="NCBI Taxonomy" id="1314800"/>
    <lineage>
        <taxon>Eukaryota</taxon>
        <taxon>Fungi</taxon>
        <taxon>Dikarya</taxon>
        <taxon>Basidiomycota</taxon>
        <taxon>Agaricomycotina</taxon>
        <taxon>Agaricomycetes</taxon>
        <taxon>Agaricomycetidae</taxon>
        <taxon>Boletales</taxon>
        <taxon>Suillineae</taxon>
        <taxon>Rhizopogonaceae</taxon>
        <taxon>Rhizopogon</taxon>
    </lineage>
</organism>
<dbReference type="OrthoDB" id="10599988at2759"/>
<evidence type="ECO:0000313" key="3">
    <source>
        <dbReference type="Proteomes" id="UP000092154"/>
    </source>
</evidence>
<evidence type="ECO:0000313" key="2">
    <source>
        <dbReference type="EMBL" id="OAX33204.1"/>
    </source>
</evidence>
<evidence type="ECO:0000256" key="1">
    <source>
        <dbReference type="SAM" id="MobiDB-lite"/>
    </source>
</evidence>
<dbReference type="EMBL" id="KV448815">
    <property type="protein sequence ID" value="OAX33204.1"/>
    <property type="molecule type" value="Genomic_DNA"/>
</dbReference>
<protein>
    <submittedName>
        <fullName evidence="2">Uncharacterized protein</fullName>
    </submittedName>
</protein>
<proteinExistence type="predicted"/>
<feature type="compositionally biased region" description="Acidic residues" evidence="1">
    <location>
        <begin position="203"/>
        <end position="225"/>
    </location>
</feature>
<sequence length="254" mass="26709">MDLSVTNAPNGLLSPYFEGIVSSFCRSASGQGSPAPIRGNGGSSAACGTSSTCGTVHGTRCGAAQRGRGMAEKGAVDTNKNARTPPTSTSSTSSSSSQAKSKSATPGGFSAQEENLLKELAAKKKAVAAQAAENVKKASRKRAANILSKETEIETGVTPGSSDEEGDDHHAQSPSSKVRRIRRSCSPVADSQNTGMVQSILDADVDSINELDKEDQEYQEEAAEAEEEVEKYMEEVEGEHNKFAGEETTTTRWK</sequence>
<feature type="region of interest" description="Disordered" evidence="1">
    <location>
        <begin position="130"/>
        <end position="225"/>
    </location>
</feature>
<feature type="compositionally biased region" description="Low complexity" evidence="1">
    <location>
        <begin position="84"/>
        <end position="105"/>
    </location>
</feature>
<accession>A0A1B7MKR9</accession>
<feature type="region of interest" description="Disordered" evidence="1">
    <location>
        <begin position="63"/>
        <end position="116"/>
    </location>
</feature>
<name>A0A1B7MKR9_9AGAM</name>
<dbReference type="InParanoid" id="A0A1B7MKR9"/>
<gene>
    <name evidence="2" type="ORF">K503DRAFT_804556</name>
</gene>
<dbReference type="AlphaFoldDB" id="A0A1B7MKR9"/>